<protein>
    <submittedName>
        <fullName evidence="2">Uncharacterized protein</fullName>
    </submittedName>
</protein>
<name>A0A813FVB7_POLGL</name>
<organism evidence="2 3">
    <name type="scientific">Polarella glacialis</name>
    <name type="common">Dinoflagellate</name>
    <dbReference type="NCBI Taxonomy" id="89957"/>
    <lineage>
        <taxon>Eukaryota</taxon>
        <taxon>Sar</taxon>
        <taxon>Alveolata</taxon>
        <taxon>Dinophyceae</taxon>
        <taxon>Suessiales</taxon>
        <taxon>Suessiaceae</taxon>
        <taxon>Polarella</taxon>
    </lineage>
</organism>
<reference evidence="2" key="1">
    <citation type="submission" date="2021-02" db="EMBL/GenBank/DDBJ databases">
        <authorList>
            <person name="Dougan E. K."/>
            <person name="Rhodes N."/>
            <person name="Thang M."/>
            <person name="Chan C."/>
        </authorList>
    </citation>
    <scope>NUCLEOTIDE SEQUENCE</scope>
</reference>
<evidence type="ECO:0000313" key="3">
    <source>
        <dbReference type="Proteomes" id="UP000654075"/>
    </source>
</evidence>
<gene>
    <name evidence="2" type="ORF">PGLA1383_LOCUS33927</name>
</gene>
<comment type="caution">
    <text evidence="2">The sequence shown here is derived from an EMBL/GenBank/DDBJ whole genome shotgun (WGS) entry which is preliminary data.</text>
</comment>
<keyword evidence="3" id="KW-1185">Reference proteome</keyword>
<accession>A0A813FVB7</accession>
<feature type="region of interest" description="Disordered" evidence="1">
    <location>
        <begin position="143"/>
        <end position="163"/>
    </location>
</feature>
<sequence length="200" mass="22118">AFAKRRIAAECTQAVLLNHACGVQDASEAFTSEAPAMNAVAGVRCCYPVHHGEGKLHRQCVAFYVQRNISWSSELELMGCMPQMATYYDAYRICTALGMRLCFPSDALECCGQGCSAQNQIWTRSPEAESCLDKVFSSYTLPPPFDTSSTSSEPDADRSWAEADPAVLRQREELFLSIHEEARSTVIQWLPDAIPPGRSR</sequence>
<proteinExistence type="predicted"/>
<feature type="non-terminal residue" evidence="2">
    <location>
        <position position="1"/>
    </location>
</feature>
<evidence type="ECO:0000256" key="1">
    <source>
        <dbReference type="SAM" id="MobiDB-lite"/>
    </source>
</evidence>
<dbReference type="AlphaFoldDB" id="A0A813FVB7"/>
<dbReference type="EMBL" id="CAJNNV010025819">
    <property type="protein sequence ID" value="CAE8616226.1"/>
    <property type="molecule type" value="Genomic_DNA"/>
</dbReference>
<evidence type="ECO:0000313" key="2">
    <source>
        <dbReference type="EMBL" id="CAE8616226.1"/>
    </source>
</evidence>
<dbReference type="Proteomes" id="UP000654075">
    <property type="component" value="Unassembled WGS sequence"/>
</dbReference>